<name>A0A399FBG6_9DEIN</name>
<dbReference type="Pfam" id="PF11432">
    <property type="entry name" value="DUF3197"/>
    <property type="match status" value="1"/>
</dbReference>
<comment type="caution">
    <text evidence="1">The sequence shown here is derived from an EMBL/GenBank/DDBJ whole genome shotgun (WGS) entry which is preliminary data.</text>
</comment>
<reference evidence="1 2" key="1">
    <citation type="submission" date="2018-08" db="EMBL/GenBank/DDBJ databases">
        <title>Meiothermus granaticius genome AF-68 sequencing project.</title>
        <authorList>
            <person name="Da Costa M.S."/>
            <person name="Albuquerque L."/>
            <person name="Raposo P."/>
            <person name="Froufe H.J.C."/>
            <person name="Barroso C.S."/>
            <person name="Egas C."/>
        </authorList>
    </citation>
    <scope>NUCLEOTIDE SEQUENCE [LARGE SCALE GENOMIC DNA]</scope>
    <source>
        <strain evidence="1 2">AF-68</strain>
    </source>
</reference>
<evidence type="ECO:0000313" key="1">
    <source>
        <dbReference type="EMBL" id="RIH92011.1"/>
    </source>
</evidence>
<evidence type="ECO:0008006" key="3">
    <source>
        <dbReference type="Google" id="ProtNLM"/>
    </source>
</evidence>
<proteinExistence type="predicted"/>
<dbReference type="RefSeq" id="WP_119357561.1">
    <property type="nucleotide sequence ID" value="NZ_BJXM01000007.1"/>
</dbReference>
<dbReference type="Gene3D" id="3.40.1530.10">
    <property type="entry name" value="TTHA1528-like"/>
    <property type="match status" value="1"/>
</dbReference>
<dbReference type="EMBL" id="QWLB01000027">
    <property type="protein sequence ID" value="RIH92011.1"/>
    <property type="molecule type" value="Genomic_DNA"/>
</dbReference>
<organism evidence="1 2">
    <name type="scientific">Meiothermus granaticius NBRC 107808</name>
    <dbReference type="NCBI Taxonomy" id="1227551"/>
    <lineage>
        <taxon>Bacteria</taxon>
        <taxon>Thermotogati</taxon>
        <taxon>Deinococcota</taxon>
        <taxon>Deinococci</taxon>
        <taxon>Thermales</taxon>
        <taxon>Thermaceae</taxon>
        <taxon>Meiothermus</taxon>
    </lineage>
</organism>
<dbReference type="Proteomes" id="UP000266178">
    <property type="component" value="Unassembled WGS sequence"/>
</dbReference>
<evidence type="ECO:0000313" key="2">
    <source>
        <dbReference type="Proteomes" id="UP000266178"/>
    </source>
</evidence>
<dbReference type="OrthoDB" id="26119at2"/>
<dbReference type="InterPro" id="IPR024443">
    <property type="entry name" value="DUF3197"/>
</dbReference>
<gene>
    <name evidence="1" type="ORF">Mgrana_02084</name>
</gene>
<dbReference type="SUPFAM" id="SSF143592">
    <property type="entry name" value="TTHA1528-like"/>
    <property type="match status" value="1"/>
</dbReference>
<protein>
    <recommendedName>
        <fullName evidence="3">DUF3197 domain-containing protein</fullName>
    </recommendedName>
</protein>
<dbReference type="InterPro" id="IPR036828">
    <property type="entry name" value="TTHA1528-like_sf"/>
</dbReference>
<sequence length="136" mass="15218">MELVGTRGAPRETLADLKDALKGLSFDQAVVTLVTDWQDQRKNARYAVFVRDGSRHILTMDAFGPRFGPEGDDALREMVEWFQARGVTHFYESVFPPSEYSGLFELDGAEATALLVATANPADPLLYIRRGYTSRM</sequence>
<accession>A0A399FBG6</accession>
<dbReference type="AlphaFoldDB" id="A0A399FBG6"/>
<keyword evidence="2" id="KW-1185">Reference proteome</keyword>